<feature type="transmembrane region" description="Helical" evidence="1">
    <location>
        <begin position="12"/>
        <end position="37"/>
    </location>
</feature>
<organism evidence="3 4">
    <name type="scientific">Leifsonia poae</name>
    <dbReference type="NCBI Taxonomy" id="110933"/>
    <lineage>
        <taxon>Bacteria</taxon>
        <taxon>Bacillati</taxon>
        <taxon>Actinomycetota</taxon>
        <taxon>Actinomycetes</taxon>
        <taxon>Micrococcales</taxon>
        <taxon>Microbacteriaceae</taxon>
        <taxon>Leifsonia</taxon>
    </lineage>
</organism>
<reference evidence="3" key="1">
    <citation type="journal article" date="2014" name="Int. J. Syst. Evol. Microbiol.">
        <title>Complete genome sequence of Corynebacterium casei LMG S-19264T (=DSM 44701T), isolated from a smear-ripened cheese.</title>
        <authorList>
            <consortium name="US DOE Joint Genome Institute (JGI-PGF)"/>
            <person name="Walter F."/>
            <person name="Albersmeier A."/>
            <person name="Kalinowski J."/>
            <person name="Ruckert C."/>
        </authorList>
    </citation>
    <scope>NUCLEOTIDE SEQUENCE</scope>
    <source>
        <strain evidence="3">VKM Ac-1401</strain>
    </source>
</reference>
<reference evidence="3" key="2">
    <citation type="submission" date="2023-01" db="EMBL/GenBank/DDBJ databases">
        <authorList>
            <person name="Sun Q."/>
            <person name="Evtushenko L."/>
        </authorList>
    </citation>
    <scope>NUCLEOTIDE SEQUENCE</scope>
    <source>
        <strain evidence="3">VKM Ac-1401</strain>
    </source>
</reference>
<evidence type="ECO:0000313" key="4">
    <source>
        <dbReference type="Proteomes" id="UP001142372"/>
    </source>
</evidence>
<dbReference type="InterPro" id="IPR055568">
    <property type="entry name" value="DUF7144"/>
</dbReference>
<dbReference type="RefSeq" id="WP_271176843.1">
    <property type="nucleotide sequence ID" value="NZ_BAAAJO010000005.1"/>
</dbReference>
<dbReference type="EMBL" id="BSEN01000006">
    <property type="protein sequence ID" value="GLJ76182.1"/>
    <property type="molecule type" value="Genomic_DNA"/>
</dbReference>
<dbReference type="Pfam" id="PF23636">
    <property type="entry name" value="DUF7144"/>
    <property type="match status" value="1"/>
</dbReference>
<gene>
    <name evidence="3" type="ORF">GCM10017584_17560</name>
</gene>
<dbReference type="AlphaFoldDB" id="A0A9W6HA59"/>
<feature type="transmembrane region" description="Helical" evidence="1">
    <location>
        <begin position="106"/>
        <end position="124"/>
    </location>
</feature>
<feature type="transmembrane region" description="Helical" evidence="1">
    <location>
        <begin position="49"/>
        <end position="70"/>
    </location>
</feature>
<evidence type="ECO:0000313" key="3">
    <source>
        <dbReference type="EMBL" id="GLJ76182.1"/>
    </source>
</evidence>
<comment type="caution">
    <text evidence="3">The sequence shown here is derived from an EMBL/GenBank/DDBJ whole genome shotgun (WGS) entry which is preliminary data.</text>
</comment>
<sequence length="135" mass="13991">MTTAKDLRPRSVTVAAALTWLSGTVNLVTGVLLLFQLGNADLVARFGNAALVIVMAVAVMILGVVILIVSSGLFRGSNGARIVATIFQSASILAAIALSIRAPSFLLASVVSIVVSITVIASLFNDRAAEYFRAS</sequence>
<keyword evidence="1" id="KW-0472">Membrane</keyword>
<evidence type="ECO:0000256" key="1">
    <source>
        <dbReference type="SAM" id="Phobius"/>
    </source>
</evidence>
<protein>
    <recommendedName>
        <fullName evidence="2">DUF7144 domain-containing protein</fullName>
    </recommendedName>
</protein>
<keyword evidence="1" id="KW-1133">Transmembrane helix</keyword>
<keyword evidence="1" id="KW-0812">Transmembrane</keyword>
<accession>A0A9W6HA59</accession>
<evidence type="ECO:0000259" key="2">
    <source>
        <dbReference type="Pfam" id="PF23636"/>
    </source>
</evidence>
<keyword evidence="4" id="KW-1185">Reference proteome</keyword>
<name>A0A9W6HA59_9MICO</name>
<feature type="transmembrane region" description="Helical" evidence="1">
    <location>
        <begin position="82"/>
        <end position="100"/>
    </location>
</feature>
<proteinExistence type="predicted"/>
<dbReference type="Proteomes" id="UP001142372">
    <property type="component" value="Unassembled WGS sequence"/>
</dbReference>
<feature type="domain" description="DUF7144" evidence="2">
    <location>
        <begin position="12"/>
        <end position="126"/>
    </location>
</feature>